<sequence length="314" mass="33900">MKAAIIKEYGDVTQLEITNTNKPVVNNDEVLVENVATSINPIDYKARQGLLQSMFNWQFPVILGWDVAGKIVAIGDQVTDFNIGDEVFARPDIDPLGLNGSYAEYTAVKADKLALKPSNINFEQAAAVPLAGLTALQMLRQLNLQAGQKILIQGGAGGVGIFAIQLAKQMGAFVATTASANNSEFVESLGADLVIDYHRNNIDEVLSNYDAVLDTVGDIERGVSILRSGGHFVTISSSLTDDQKAISDKHVMAGWLQPNGEDLALLANEIESNHLKVVLDSTYPFTTDGIQSAQKRIETHHARGKVVVKIKDKA</sequence>
<dbReference type="PROSITE" id="PS01162">
    <property type="entry name" value="QOR_ZETA_CRYSTAL"/>
    <property type="match status" value="1"/>
</dbReference>
<dbReference type="PANTHER" id="PTHR44573">
    <property type="entry name" value="NADPH-DEPENDENT ALKENAL/ONE OXIDOREDUCTASE, CHLOROPLASTIC"/>
    <property type="match status" value="1"/>
</dbReference>
<proteinExistence type="predicted"/>
<dbReference type="RefSeq" id="WP_147651530.1">
    <property type="nucleotide sequence ID" value="NZ_BMBO01000020.1"/>
</dbReference>
<reference evidence="3 4" key="1">
    <citation type="submission" date="2019-06" db="EMBL/GenBank/DDBJ databases">
        <title>Genome analyses of bacteria isolated from kimchi.</title>
        <authorList>
            <person name="Lee S."/>
            <person name="Ahn S."/>
            <person name="Roh S."/>
        </authorList>
    </citation>
    <scope>NUCLEOTIDE SEQUENCE [LARGE SCALE GENOMIC DNA]</scope>
    <source>
        <strain evidence="3 4">CBA3630</strain>
    </source>
</reference>
<dbReference type="Pfam" id="PF08240">
    <property type="entry name" value="ADH_N"/>
    <property type="match status" value="1"/>
</dbReference>
<dbReference type="Proteomes" id="UP000321296">
    <property type="component" value="Chromosome"/>
</dbReference>
<dbReference type="Gene3D" id="3.90.180.10">
    <property type="entry name" value="Medium-chain alcohol dehydrogenases, catalytic domain"/>
    <property type="match status" value="1"/>
</dbReference>
<name>A0A5B8T1X1_LEUPS</name>
<evidence type="ECO:0000313" key="3">
    <source>
        <dbReference type="EMBL" id="QEA42354.1"/>
    </source>
</evidence>
<evidence type="ECO:0000256" key="2">
    <source>
        <dbReference type="ARBA" id="ARBA00023027"/>
    </source>
</evidence>
<dbReference type="SUPFAM" id="SSF51735">
    <property type="entry name" value="NAD(P)-binding Rossmann-fold domains"/>
    <property type="match status" value="1"/>
</dbReference>
<keyword evidence="1" id="KW-0560">Oxidoreductase</keyword>
<dbReference type="InterPro" id="IPR036291">
    <property type="entry name" value="NAD(P)-bd_dom_sf"/>
</dbReference>
<dbReference type="InterPro" id="IPR020843">
    <property type="entry name" value="ER"/>
</dbReference>
<dbReference type="GO" id="GO:0016628">
    <property type="term" value="F:oxidoreductase activity, acting on the CH-CH group of donors, NAD or NADP as acceptor"/>
    <property type="evidence" value="ECO:0007669"/>
    <property type="project" value="InterPro"/>
</dbReference>
<dbReference type="Gene3D" id="3.40.50.720">
    <property type="entry name" value="NAD(P)-binding Rossmann-like Domain"/>
    <property type="match status" value="1"/>
</dbReference>
<dbReference type="InterPro" id="IPR002364">
    <property type="entry name" value="Quin_OxRdtase/zeta-crystal_CS"/>
</dbReference>
<dbReference type="InterPro" id="IPR011032">
    <property type="entry name" value="GroES-like_sf"/>
</dbReference>
<dbReference type="EMBL" id="CP042383">
    <property type="protein sequence ID" value="QEA42354.1"/>
    <property type="molecule type" value="Genomic_DNA"/>
</dbReference>
<dbReference type="CDD" id="cd05289">
    <property type="entry name" value="MDR_like_2"/>
    <property type="match status" value="1"/>
</dbReference>
<keyword evidence="2" id="KW-0520">NAD</keyword>
<dbReference type="InterPro" id="IPR044626">
    <property type="entry name" value="AOR-like"/>
</dbReference>
<evidence type="ECO:0000256" key="1">
    <source>
        <dbReference type="ARBA" id="ARBA00023002"/>
    </source>
</evidence>
<dbReference type="Pfam" id="PF13602">
    <property type="entry name" value="ADH_zinc_N_2"/>
    <property type="match status" value="1"/>
</dbReference>
<dbReference type="SUPFAM" id="SSF50129">
    <property type="entry name" value="GroES-like"/>
    <property type="match status" value="1"/>
</dbReference>
<dbReference type="PANTHER" id="PTHR44573:SF1">
    <property type="entry name" value="NADPH-DEPENDENT ALKENAL_ONE OXIDOREDUCTASE, CHLOROPLASTIC"/>
    <property type="match status" value="1"/>
</dbReference>
<dbReference type="KEGG" id="lpse:FGL85_07465"/>
<dbReference type="AlphaFoldDB" id="A0A5B8T1X1"/>
<dbReference type="SMART" id="SM00829">
    <property type="entry name" value="PKS_ER"/>
    <property type="match status" value="1"/>
</dbReference>
<evidence type="ECO:0000313" key="4">
    <source>
        <dbReference type="Proteomes" id="UP000321296"/>
    </source>
</evidence>
<gene>
    <name evidence="3" type="ORF">FGL85_07465</name>
</gene>
<accession>A0A5B8T1X1</accession>
<protein>
    <submittedName>
        <fullName evidence="3">NADP-dependent oxidoreductase</fullName>
    </submittedName>
</protein>
<dbReference type="InterPro" id="IPR013154">
    <property type="entry name" value="ADH-like_N"/>
</dbReference>
<organism evidence="3 4">
    <name type="scientific">Leuconostoc pseudomesenteroides</name>
    <dbReference type="NCBI Taxonomy" id="33968"/>
    <lineage>
        <taxon>Bacteria</taxon>
        <taxon>Bacillati</taxon>
        <taxon>Bacillota</taxon>
        <taxon>Bacilli</taxon>
        <taxon>Lactobacillales</taxon>
        <taxon>Lactobacillaceae</taxon>
        <taxon>Leuconostoc</taxon>
    </lineage>
</organism>
<dbReference type="GO" id="GO:0008270">
    <property type="term" value="F:zinc ion binding"/>
    <property type="evidence" value="ECO:0007669"/>
    <property type="project" value="InterPro"/>
</dbReference>